<dbReference type="SUPFAM" id="SSF48452">
    <property type="entry name" value="TPR-like"/>
    <property type="match status" value="1"/>
</dbReference>
<feature type="transmembrane region" description="Helical" evidence="3">
    <location>
        <begin position="132"/>
        <end position="153"/>
    </location>
</feature>
<reference evidence="4" key="1">
    <citation type="submission" date="2020-10" db="EMBL/GenBank/DDBJ databases">
        <title>Whole-genome sequence of Luteibacter sp. EIF3.</title>
        <authorList>
            <person name="Friedrich I."/>
            <person name="Hertel R."/>
            <person name="Daniel R."/>
        </authorList>
    </citation>
    <scope>NUCLEOTIDE SEQUENCE</scope>
    <source>
        <strain evidence="4">EIF3</strain>
    </source>
</reference>
<evidence type="ECO:0000256" key="2">
    <source>
        <dbReference type="ARBA" id="ARBA00022803"/>
    </source>
</evidence>
<dbReference type="Pfam" id="PF14559">
    <property type="entry name" value="TPR_19"/>
    <property type="match status" value="1"/>
</dbReference>
<evidence type="ECO:0000313" key="4">
    <source>
        <dbReference type="EMBL" id="URL60279.1"/>
    </source>
</evidence>
<feature type="transmembrane region" description="Helical" evidence="3">
    <location>
        <begin position="12"/>
        <end position="37"/>
    </location>
</feature>
<keyword evidence="1" id="KW-0677">Repeat</keyword>
<feature type="transmembrane region" description="Helical" evidence="3">
    <location>
        <begin position="100"/>
        <end position="120"/>
    </location>
</feature>
<dbReference type="InterPro" id="IPR011990">
    <property type="entry name" value="TPR-like_helical_dom_sf"/>
</dbReference>
<evidence type="ECO:0000256" key="1">
    <source>
        <dbReference type="ARBA" id="ARBA00022737"/>
    </source>
</evidence>
<proteinExistence type="predicted"/>
<keyword evidence="3" id="KW-0812">Transmembrane</keyword>
<evidence type="ECO:0000256" key="3">
    <source>
        <dbReference type="SAM" id="Phobius"/>
    </source>
</evidence>
<protein>
    <submittedName>
        <fullName evidence="4">Tetratricopeptide repeat protein</fullName>
    </submittedName>
</protein>
<keyword evidence="3" id="KW-0472">Membrane</keyword>
<dbReference type="PANTHER" id="PTHR44227:SF3">
    <property type="entry name" value="PROTEIN O-MANNOSYL-TRANSFERASE TMTC4"/>
    <property type="match status" value="1"/>
</dbReference>
<keyword evidence="3" id="KW-1133">Transmembrane helix</keyword>
<sequence>MEALVSKAKWRQLTIIATLIAITVAVYAPGLGGGFFFDDYPNIVDNPQVQPHELSIGSLAAAALSSPSSELKRPLASLTFALDYFMNGGLNAASMKATNIALHAINGLLVYLLFAALFRLDRNETYTEKTGTFIAAAAALAWLLLPINLTAVLYVVQRMESLANLFVLIGLLGYVRTRERMQRGESGLLRAMAWIVVPALLGTMAKETSILLPLYGLCVEAFVFRFQWRQDLPGKDRRLVWFYALSLGLPFLLGMAWIGPGLLDARTWGTRDFTLQTRLLSEARVVINYIGWILVPTPDHLSFYHDDFTQSTGWLSPPSTLFCTVGLIVIVSMLWWIRKKAPLICLGGFWFFACHTLTGTVLPLELIYEHRNYFASIGIVLAVTEVLQIAFAWLSRNGYSGLRTVPLAIGVALTGWAAALSAQTAQAWGTPLSLAEELAARGPTSPRAQYELGRAYIIASHYKPDSPYVAKAGEALERAAALPGSSILPEQALVFLYGRMDLPVRQSWWTSMRDKLSRRPVTVQDDSSLLALASCIEDDLCHFDADELNDTFRTALGKPGASARLKAAYGAFAAQILHDYPLALEMADNAVASAPNEPAYRIHYARLLIARGNVDEAKRQLNALDKMNIGGRLDRDISSLRSQLETRAPTAQPMRDD</sequence>
<gene>
    <name evidence="4" type="ORF">IM816_04750</name>
</gene>
<dbReference type="EMBL" id="CP063231">
    <property type="protein sequence ID" value="URL60279.1"/>
    <property type="molecule type" value="Genomic_DNA"/>
</dbReference>
<dbReference type="Proteomes" id="UP001056681">
    <property type="component" value="Chromosome"/>
</dbReference>
<evidence type="ECO:0000313" key="5">
    <source>
        <dbReference type="Proteomes" id="UP001056681"/>
    </source>
</evidence>
<accession>A0ABY4TBK5</accession>
<dbReference type="InterPro" id="IPR052346">
    <property type="entry name" value="O-mannosyl-transferase_TMTC"/>
</dbReference>
<feature type="transmembrane region" description="Helical" evidence="3">
    <location>
        <begin position="349"/>
        <end position="368"/>
    </location>
</feature>
<feature type="transmembrane region" description="Helical" evidence="3">
    <location>
        <begin position="240"/>
        <end position="258"/>
    </location>
</feature>
<feature type="transmembrane region" description="Helical" evidence="3">
    <location>
        <begin position="374"/>
        <end position="394"/>
    </location>
</feature>
<keyword evidence="5" id="KW-1185">Reference proteome</keyword>
<dbReference type="PANTHER" id="PTHR44227">
    <property type="match status" value="1"/>
</dbReference>
<organism evidence="4 5">
    <name type="scientific">Luteibacter flocculans</name>
    <dbReference type="NCBI Taxonomy" id="2780091"/>
    <lineage>
        <taxon>Bacteria</taxon>
        <taxon>Pseudomonadati</taxon>
        <taxon>Pseudomonadota</taxon>
        <taxon>Gammaproteobacteria</taxon>
        <taxon>Lysobacterales</taxon>
        <taxon>Rhodanobacteraceae</taxon>
        <taxon>Luteibacter</taxon>
    </lineage>
</organism>
<feature type="transmembrane region" description="Helical" evidence="3">
    <location>
        <begin position="210"/>
        <end position="228"/>
    </location>
</feature>
<keyword evidence="2" id="KW-0802">TPR repeat</keyword>
<feature type="transmembrane region" description="Helical" evidence="3">
    <location>
        <begin position="187"/>
        <end position="204"/>
    </location>
</feature>
<dbReference type="Gene3D" id="1.25.40.10">
    <property type="entry name" value="Tetratricopeptide repeat domain"/>
    <property type="match status" value="1"/>
</dbReference>
<feature type="transmembrane region" description="Helical" evidence="3">
    <location>
        <begin position="319"/>
        <end position="337"/>
    </location>
</feature>
<name>A0ABY4TBK5_9GAMM</name>